<dbReference type="Gene3D" id="3.20.20.80">
    <property type="entry name" value="Glycosidases"/>
    <property type="match status" value="1"/>
</dbReference>
<dbReference type="EMBL" id="BNEK01000005">
    <property type="protein sequence ID" value="GHJ33902.1"/>
    <property type="molecule type" value="Genomic_DNA"/>
</dbReference>
<evidence type="ECO:0000256" key="1">
    <source>
        <dbReference type="SAM" id="MobiDB-lite"/>
    </source>
</evidence>
<dbReference type="Proteomes" id="UP001054854">
    <property type="component" value="Unassembled WGS sequence"/>
</dbReference>
<evidence type="ECO:0000256" key="2">
    <source>
        <dbReference type="SAM" id="SignalP"/>
    </source>
</evidence>
<sequence length="388" mass="42751">MGTAQVSRARLLRLAGAVAVGSTLPAGHAAAAEGRAGAHTPAPGRRARDTGPGGVRYRGVVYEVGEGETPATAWSAARTRADLRAIRHELHADTVKVTGDGVERLTRTAAEAAENGLHVWLEPTLGDVPAGDILDHVAETGRFAERLRRQGVRVHLNVGCEFLLFVPGIVPGATALERIENLTKGNYDPERTARRLRHFTARAAAVGRSVFHGSLSYGAAQDEDVDWGLFDLVCIDYYGWYPDHRGHVRELREYQRHGKPLAITEFGTCTFEGAPRLGGMGWDVVDYTRTPPRVKEGLVRDERAQAAYLTDVLDVFESMNLYAAMAFTFVTPDAPHRGEPRLDLDMASYSLVKTVRDRPADPDSPWHWEPKESFRAVADAYARRRRRP</sequence>
<protein>
    <recommendedName>
        <fullName evidence="5">Abortive phage infection protein</fullName>
    </recommendedName>
</protein>
<feature type="signal peptide" evidence="2">
    <location>
        <begin position="1"/>
        <end position="31"/>
    </location>
</feature>
<evidence type="ECO:0000313" key="4">
    <source>
        <dbReference type="Proteomes" id="UP001054854"/>
    </source>
</evidence>
<evidence type="ECO:0000313" key="3">
    <source>
        <dbReference type="EMBL" id="GHJ33902.1"/>
    </source>
</evidence>
<proteinExistence type="predicted"/>
<keyword evidence="4" id="KW-1185">Reference proteome</keyword>
<reference evidence="3" key="1">
    <citation type="submission" date="2024-05" db="EMBL/GenBank/DDBJ databases">
        <title>Whole genome shotgun sequence of Streptomyces hygroscopicus NBRC 113678.</title>
        <authorList>
            <person name="Komaki H."/>
            <person name="Tamura T."/>
        </authorList>
    </citation>
    <scope>NUCLEOTIDE SEQUENCE</scope>
    <source>
        <strain evidence="3">N11-34</strain>
    </source>
</reference>
<dbReference type="PROSITE" id="PS51318">
    <property type="entry name" value="TAT"/>
    <property type="match status" value="1"/>
</dbReference>
<dbReference type="InterPro" id="IPR017853">
    <property type="entry name" value="GH"/>
</dbReference>
<gene>
    <name evidence="3" type="ORF">TPA0910_83350</name>
</gene>
<dbReference type="RefSeq" id="WP_236259682.1">
    <property type="nucleotide sequence ID" value="NZ_BNEK01000005.1"/>
</dbReference>
<keyword evidence="2" id="KW-0732">Signal</keyword>
<name>A0ABQ3UE68_STRHY</name>
<dbReference type="SUPFAM" id="SSF51445">
    <property type="entry name" value="(Trans)glycosidases"/>
    <property type="match status" value="1"/>
</dbReference>
<accession>A0ABQ3UE68</accession>
<feature type="chain" id="PRO_5047206592" description="Abortive phage infection protein" evidence="2">
    <location>
        <begin position="32"/>
        <end position="388"/>
    </location>
</feature>
<organism evidence="3 4">
    <name type="scientific">Streptomyces hygroscopicus</name>
    <dbReference type="NCBI Taxonomy" id="1912"/>
    <lineage>
        <taxon>Bacteria</taxon>
        <taxon>Bacillati</taxon>
        <taxon>Actinomycetota</taxon>
        <taxon>Actinomycetes</taxon>
        <taxon>Kitasatosporales</taxon>
        <taxon>Streptomycetaceae</taxon>
        <taxon>Streptomyces</taxon>
        <taxon>Streptomyces violaceusniger group</taxon>
    </lineage>
</organism>
<comment type="caution">
    <text evidence="3">The sequence shown here is derived from an EMBL/GenBank/DDBJ whole genome shotgun (WGS) entry which is preliminary data.</text>
</comment>
<feature type="region of interest" description="Disordered" evidence="1">
    <location>
        <begin position="31"/>
        <end position="53"/>
    </location>
</feature>
<evidence type="ECO:0008006" key="5">
    <source>
        <dbReference type="Google" id="ProtNLM"/>
    </source>
</evidence>
<dbReference type="InterPro" id="IPR006311">
    <property type="entry name" value="TAT_signal"/>
</dbReference>